<dbReference type="Pfam" id="PF01323">
    <property type="entry name" value="DSBA"/>
    <property type="match status" value="1"/>
</dbReference>
<dbReference type="PANTHER" id="PTHR13887">
    <property type="entry name" value="GLUTATHIONE S-TRANSFERASE KAPPA"/>
    <property type="match status" value="1"/>
</dbReference>
<dbReference type="RefSeq" id="WP_094010616.1">
    <property type="nucleotide sequence ID" value="NZ_FOEQ01000002.1"/>
</dbReference>
<keyword evidence="2" id="KW-0413">Isomerase</keyword>
<accession>A0A1H9F8K5</accession>
<dbReference type="GO" id="GO:0016491">
    <property type="term" value="F:oxidoreductase activity"/>
    <property type="evidence" value="ECO:0007669"/>
    <property type="project" value="InterPro"/>
</dbReference>
<dbReference type="PANTHER" id="PTHR13887:SF54">
    <property type="entry name" value="DSBA FAMILY PROTEIN"/>
    <property type="match status" value="1"/>
</dbReference>
<gene>
    <name evidence="2" type="ORF">SAMN05216230_102472</name>
</gene>
<name>A0A1H9F8K5_9PSED</name>
<evidence type="ECO:0000259" key="1">
    <source>
        <dbReference type="Pfam" id="PF01323"/>
    </source>
</evidence>
<dbReference type="InterPro" id="IPR001853">
    <property type="entry name" value="DSBA-like_thioredoxin_dom"/>
</dbReference>
<dbReference type="InterPro" id="IPR036249">
    <property type="entry name" value="Thioredoxin-like_sf"/>
</dbReference>
<organism evidence="2 3">
    <name type="scientific">Pseudomonas soli</name>
    <dbReference type="NCBI Taxonomy" id="1306993"/>
    <lineage>
        <taxon>Bacteria</taxon>
        <taxon>Pseudomonadati</taxon>
        <taxon>Pseudomonadota</taxon>
        <taxon>Gammaproteobacteria</taxon>
        <taxon>Pseudomonadales</taxon>
        <taxon>Pseudomonadaceae</taxon>
        <taxon>Pseudomonas</taxon>
    </lineage>
</organism>
<evidence type="ECO:0000313" key="3">
    <source>
        <dbReference type="Proteomes" id="UP000199221"/>
    </source>
</evidence>
<protein>
    <submittedName>
        <fullName evidence="2">Predicted dithiol-disulfide isomerase, DsbA family</fullName>
    </submittedName>
</protein>
<dbReference type="GO" id="GO:0016853">
    <property type="term" value="F:isomerase activity"/>
    <property type="evidence" value="ECO:0007669"/>
    <property type="project" value="UniProtKB-KW"/>
</dbReference>
<evidence type="ECO:0000313" key="2">
    <source>
        <dbReference type="EMBL" id="SEQ34280.1"/>
    </source>
</evidence>
<dbReference type="EMBL" id="FOEQ01000002">
    <property type="protein sequence ID" value="SEQ34280.1"/>
    <property type="molecule type" value="Genomic_DNA"/>
</dbReference>
<sequence>MSPLKVEFFHDVVCGWCFVLAPRLKQLQDELNLDVQHRSFILQTSREAMVERFGSMPKAKETILSHWLSCSRAEDVKRINIEAMRQQDFEYPTGLLAGLACQTAKALGGNEGHERMFDRLQEAHLVQARNIGDRATVLAVAAEADFDPLAFATAFDQQAPQMLEEELAQGRRLGISSVPSLVIDGRYLVPGALSLEQLRQTFIQVRANHKQAQGATQ</sequence>
<dbReference type="Proteomes" id="UP000199221">
    <property type="component" value="Unassembled WGS sequence"/>
</dbReference>
<feature type="domain" description="DSBA-like thioredoxin" evidence="1">
    <location>
        <begin position="6"/>
        <end position="200"/>
    </location>
</feature>
<dbReference type="SUPFAM" id="SSF52833">
    <property type="entry name" value="Thioredoxin-like"/>
    <property type="match status" value="1"/>
</dbReference>
<proteinExistence type="predicted"/>
<reference evidence="2 3" key="1">
    <citation type="submission" date="2016-10" db="EMBL/GenBank/DDBJ databases">
        <authorList>
            <person name="de Groot N.N."/>
        </authorList>
    </citation>
    <scope>NUCLEOTIDE SEQUENCE [LARGE SCALE GENOMIC DNA]</scope>
    <source>
        <strain evidence="2 3">LMG 27941</strain>
    </source>
</reference>
<dbReference type="Gene3D" id="3.40.30.10">
    <property type="entry name" value="Glutaredoxin"/>
    <property type="match status" value="1"/>
</dbReference>
<dbReference type="AlphaFoldDB" id="A0A1H9F8K5"/>